<dbReference type="Proteomes" id="UP000662873">
    <property type="component" value="Chromosome"/>
</dbReference>
<dbReference type="KEGG" id="npy:NPRO_10690"/>
<reference evidence="2" key="1">
    <citation type="journal article" name="DNA Res.">
        <title>The physiological potential of anammox bacteria as revealed by their core genome structure.</title>
        <authorList>
            <person name="Okubo T."/>
            <person name="Toyoda A."/>
            <person name="Fukuhara K."/>
            <person name="Uchiyama I."/>
            <person name="Harigaya Y."/>
            <person name="Kuroiwa M."/>
            <person name="Suzuki T."/>
            <person name="Murakami Y."/>
            <person name="Suwa Y."/>
            <person name="Takami H."/>
        </authorList>
    </citation>
    <scope>NUCLEOTIDE SEQUENCE</scope>
    <source>
        <strain evidence="2">317325-2</strain>
    </source>
</reference>
<evidence type="ECO:0000313" key="2">
    <source>
        <dbReference type="EMBL" id="BBO23474.1"/>
    </source>
</evidence>
<sequence>MKKDWMACDGTGRESRSGASIAEEQPMGASPTPLSRRTLLMTAALGWIGWLGAQRSALAELTLRSSKGKDDGRILVVLFLRGDWTASTPSFPMPKTTITGSARRLG</sequence>
<gene>
    <name evidence="2" type="ORF">NPRO_10690</name>
</gene>
<protein>
    <submittedName>
        <fullName evidence="2">Uncharacterized protein</fullName>
    </submittedName>
</protein>
<evidence type="ECO:0000256" key="1">
    <source>
        <dbReference type="SAM" id="MobiDB-lite"/>
    </source>
</evidence>
<proteinExistence type="predicted"/>
<dbReference type="AlphaFoldDB" id="A0A809SDZ4"/>
<feature type="region of interest" description="Disordered" evidence="1">
    <location>
        <begin position="1"/>
        <end position="34"/>
    </location>
</feature>
<accession>A0A809SDZ4</accession>
<feature type="compositionally biased region" description="Basic and acidic residues" evidence="1">
    <location>
        <begin position="1"/>
        <end position="16"/>
    </location>
</feature>
<evidence type="ECO:0000313" key="3">
    <source>
        <dbReference type="Proteomes" id="UP000662873"/>
    </source>
</evidence>
<dbReference type="EMBL" id="AP021858">
    <property type="protein sequence ID" value="BBO23474.1"/>
    <property type="molecule type" value="Genomic_DNA"/>
</dbReference>
<organism evidence="2 3">
    <name type="scientific">Candidatus Nitrosymbiomonas proteolyticus</name>
    <dbReference type="NCBI Taxonomy" id="2608984"/>
    <lineage>
        <taxon>Bacteria</taxon>
        <taxon>Bacillati</taxon>
        <taxon>Armatimonadota</taxon>
        <taxon>Armatimonadota incertae sedis</taxon>
        <taxon>Candidatus Nitrosymbiomonas</taxon>
    </lineage>
</organism>
<name>A0A809SDZ4_9BACT</name>